<dbReference type="PANTHER" id="PTHR22876:SF5">
    <property type="entry name" value="CHROMOSOME 9 OPEN READING FRAME 85"/>
    <property type="match status" value="1"/>
</dbReference>
<protein>
    <submittedName>
        <fullName evidence="2">Uncharacterized protein</fullName>
    </submittedName>
</protein>
<proteinExistence type="predicted"/>
<accession>A0A8H3XIA1</accession>
<dbReference type="Pfam" id="PF10217">
    <property type="entry name" value="DUF2039"/>
    <property type="match status" value="1"/>
</dbReference>
<dbReference type="EMBL" id="WTPW01001046">
    <property type="protein sequence ID" value="KAF0460350.1"/>
    <property type="molecule type" value="Genomic_DNA"/>
</dbReference>
<dbReference type="PANTHER" id="PTHR22876">
    <property type="entry name" value="ZGC:101016"/>
    <property type="match status" value="1"/>
</dbReference>
<name>A0A8H3XIA1_GIGMA</name>
<evidence type="ECO:0000256" key="1">
    <source>
        <dbReference type="SAM" id="MobiDB-lite"/>
    </source>
</evidence>
<dbReference type="OrthoDB" id="250548at2759"/>
<feature type="compositionally biased region" description="Acidic residues" evidence="1">
    <location>
        <begin position="153"/>
        <end position="176"/>
    </location>
</feature>
<evidence type="ECO:0000313" key="2">
    <source>
        <dbReference type="EMBL" id="KAF0460350.1"/>
    </source>
</evidence>
<comment type="caution">
    <text evidence="2">The sequence shown here is derived from an EMBL/GenBank/DDBJ whole genome shotgun (WGS) entry which is preliminary data.</text>
</comment>
<keyword evidence="3" id="KW-1185">Reference proteome</keyword>
<dbReference type="Proteomes" id="UP000439903">
    <property type="component" value="Unassembled WGS sequence"/>
</dbReference>
<organism evidence="2 3">
    <name type="scientific">Gigaspora margarita</name>
    <dbReference type="NCBI Taxonomy" id="4874"/>
    <lineage>
        <taxon>Eukaryota</taxon>
        <taxon>Fungi</taxon>
        <taxon>Fungi incertae sedis</taxon>
        <taxon>Mucoromycota</taxon>
        <taxon>Glomeromycotina</taxon>
        <taxon>Glomeromycetes</taxon>
        <taxon>Diversisporales</taxon>
        <taxon>Gigasporaceae</taxon>
        <taxon>Gigaspora</taxon>
    </lineage>
</organism>
<feature type="region of interest" description="Disordered" evidence="1">
    <location>
        <begin position="1"/>
        <end position="21"/>
    </location>
</feature>
<sequence length="176" mass="20127">MIKVSTSGKKKGAQKHQNSYAFHANKNSKKTKLINSLPINGVCKRCKDIIEWRKKFKKYKPLKTPKRCVCCDEKTVKEAYHILCNKCSKDKGVCAKCQGSDDIVESDVKDDKELLQEQQEFDSILSSLPERKKRTYLRQLERGGVASLSNQDQETEDYDDHLDSVSDEETSDEESS</sequence>
<gene>
    <name evidence="2" type="ORF">F8M41_000614</name>
</gene>
<dbReference type="AlphaFoldDB" id="A0A8H3XIA1"/>
<feature type="region of interest" description="Disordered" evidence="1">
    <location>
        <begin position="144"/>
        <end position="176"/>
    </location>
</feature>
<dbReference type="InterPro" id="IPR019351">
    <property type="entry name" value="DUF2039"/>
</dbReference>
<evidence type="ECO:0000313" key="3">
    <source>
        <dbReference type="Proteomes" id="UP000439903"/>
    </source>
</evidence>
<dbReference type="EMBL" id="WTPW01001046">
    <property type="protein sequence ID" value="KAF0460349.1"/>
    <property type="molecule type" value="Genomic_DNA"/>
</dbReference>
<reference evidence="2 3" key="1">
    <citation type="journal article" date="2019" name="Environ. Microbiol.">
        <title>At the nexus of three kingdoms: the genome of the mycorrhizal fungus Gigaspora margarita provides insights into plant, endobacterial and fungal interactions.</title>
        <authorList>
            <person name="Venice F."/>
            <person name="Ghignone S."/>
            <person name="Salvioli di Fossalunga A."/>
            <person name="Amselem J."/>
            <person name="Novero M."/>
            <person name="Xianan X."/>
            <person name="Sedzielewska Toro K."/>
            <person name="Morin E."/>
            <person name="Lipzen A."/>
            <person name="Grigoriev I.V."/>
            <person name="Henrissat B."/>
            <person name="Martin F.M."/>
            <person name="Bonfante P."/>
        </authorList>
    </citation>
    <scope>NUCLEOTIDE SEQUENCE [LARGE SCALE GENOMIC DNA]</scope>
    <source>
        <strain evidence="2 3">BEG34</strain>
    </source>
</reference>